<evidence type="ECO:0000313" key="1">
    <source>
        <dbReference type="EMBL" id="VFJ66899.1"/>
    </source>
</evidence>
<protein>
    <submittedName>
        <fullName evidence="1">Uncharacterized protein</fullName>
    </submittedName>
</protein>
<gene>
    <name evidence="1" type="ORF">BECKDK2373C_GA0170839_11568</name>
</gene>
<sequence length="60" mass="6892">MAMYWRSISTLWMMAHDAGTHGVRKRVLRRWDLEEPGAMFRIGLIETEGADEVRNLGGES</sequence>
<reference evidence="1" key="1">
    <citation type="submission" date="2019-02" db="EMBL/GenBank/DDBJ databases">
        <authorList>
            <person name="Gruber-Vodicka R. H."/>
            <person name="Seah K. B. B."/>
        </authorList>
    </citation>
    <scope>NUCLEOTIDE SEQUENCE</scope>
    <source>
        <strain evidence="1">BECK_DK161</strain>
    </source>
</reference>
<dbReference type="EMBL" id="CAADEY010000156">
    <property type="protein sequence ID" value="VFJ66899.1"/>
    <property type="molecule type" value="Genomic_DNA"/>
</dbReference>
<accession>A0A450TI16</accession>
<proteinExistence type="predicted"/>
<dbReference type="AlphaFoldDB" id="A0A450TI16"/>
<name>A0A450TI16_9GAMM</name>
<organism evidence="1">
    <name type="scientific">Candidatus Kentrum sp. DK</name>
    <dbReference type="NCBI Taxonomy" id="2126562"/>
    <lineage>
        <taxon>Bacteria</taxon>
        <taxon>Pseudomonadati</taxon>
        <taxon>Pseudomonadota</taxon>
        <taxon>Gammaproteobacteria</taxon>
        <taxon>Candidatus Kentrum</taxon>
    </lineage>
</organism>